<dbReference type="GO" id="GO:0016740">
    <property type="term" value="F:transferase activity"/>
    <property type="evidence" value="ECO:0007669"/>
    <property type="project" value="UniProtKB-KW"/>
</dbReference>
<comment type="caution">
    <text evidence="2">The sequence shown here is derived from an EMBL/GenBank/DDBJ whole genome shotgun (WGS) entry which is preliminary data.</text>
</comment>
<feature type="domain" description="Polysaccharide pyruvyl transferase" evidence="1">
    <location>
        <begin position="15"/>
        <end position="297"/>
    </location>
</feature>
<dbReference type="InterPro" id="IPR007345">
    <property type="entry name" value="Polysacch_pyruvyl_Trfase"/>
</dbReference>
<dbReference type="EMBL" id="SRPF01000002">
    <property type="protein sequence ID" value="TGN39940.1"/>
    <property type="molecule type" value="Genomic_DNA"/>
</dbReference>
<accession>A0A4Z1C3L9</accession>
<keyword evidence="3" id="KW-1185">Reference proteome</keyword>
<organism evidence="2 3">
    <name type="scientific">Marinobacter confluentis</name>
    <dbReference type="NCBI Taxonomy" id="1697557"/>
    <lineage>
        <taxon>Bacteria</taxon>
        <taxon>Pseudomonadati</taxon>
        <taxon>Pseudomonadota</taxon>
        <taxon>Gammaproteobacteria</taxon>
        <taxon>Pseudomonadales</taxon>
        <taxon>Marinobacteraceae</taxon>
        <taxon>Marinobacter</taxon>
    </lineage>
</organism>
<dbReference type="RefSeq" id="WP_135802604.1">
    <property type="nucleotide sequence ID" value="NZ_SRPF01000002.1"/>
</dbReference>
<dbReference type="Pfam" id="PF04230">
    <property type="entry name" value="PS_pyruv_trans"/>
    <property type="match status" value="1"/>
</dbReference>
<evidence type="ECO:0000313" key="3">
    <source>
        <dbReference type="Proteomes" id="UP000298325"/>
    </source>
</evidence>
<keyword evidence="2" id="KW-0808">Transferase</keyword>
<dbReference type="AlphaFoldDB" id="A0A4Z1C3L9"/>
<protein>
    <submittedName>
        <fullName evidence="2">Polysaccharide pyruvyl transferase family protein</fullName>
    </submittedName>
</protein>
<reference evidence="2 3" key="1">
    <citation type="submission" date="2019-04" db="EMBL/GenBank/DDBJ databases">
        <authorList>
            <person name="Park S."/>
            <person name="Yoon J.-H."/>
        </authorList>
    </citation>
    <scope>NUCLEOTIDE SEQUENCE [LARGE SCALE GENOMIC DNA]</scope>
    <source>
        <strain evidence="2 3">HJM-18</strain>
    </source>
</reference>
<sequence>MKKIGILNFQYSAHNYGAVLQAAALEYICRQLGHDPRHLDFIPRPKVTVKGGAGKLLRKMGLRKVPKAIHFANEKAFERFRQTFLTRTRPIKSRREFSGVAKCFDSVVVGSDQVWRPTFANDIMAFFLGYVPKGVNRIAYAASFGTATWEKTDDKFLTARVQEELLQFKAVSCREESGVEICKNVFGVRAVHVLDPLLLVDEPFFENVVSNSSVRSRTKLVYYKLDSTPDFQEDLKVVGAELGCDAVNIYFKDSDVPEYREVSDWLALIRNSEVVITDSFHCICLALRFGKEVIYCPNVSRGQTRLDSLFRKLNIEVEPLSFDLKTSMWKLYGNSGVEAVLEVERKESIRFLSDAIRE</sequence>
<gene>
    <name evidence="2" type="ORF">E5Q11_06480</name>
</gene>
<dbReference type="OrthoDB" id="9799278at2"/>
<evidence type="ECO:0000313" key="2">
    <source>
        <dbReference type="EMBL" id="TGN39940.1"/>
    </source>
</evidence>
<evidence type="ECO:0000259" key="1">
    <source>
        <dbReference type="Pfam" id="PF04230"/>
    </source>
</evidence>
<proteinExistence type="predicted"/>
<dbReference type="Proteomes" id="UP000298325">
    <property type="component" value="Unassembled WGS sequence"/>
</dbReference>
<name>A0A4Z1C3L9_9GAMM</name>